<feature type="region of interest" description="Disordered" evidence="1">
    <location>
        <begin position="198"/>
        <end position="254"/>
    </location>
</feature>
<dbReference type="InterPro" id="IPR003646">
    <property type="entry name" value="SH3-like_bac-type"/>
</dbReference>
<proteinExistence type="predicted"/>
<feature type="domain" description="SH3b" evidence="3">
    <location>
        <begin position="264"/>
        <end position="311"/>
    </location>
</feature>
<evidence type="ECO:0000256" key="1">
    <source>
        <dbReference type="SAM" id="MobiDB-lite"/>
    </source>
</evidence>
<feature type="compositionally biased region" description="Low complexity" evidence="1">
    <location>
        <begin position="155"/>
        <end position="181"/>
    </location>
</feature>
<dbReference type="Pfam" id="PF08239">
    <property type="entry name" value="SH3_3"/>
    <property type="match status" value="1"/>
</dbReference>
<feature type="compositionally biased region" description="Low complexity" evidence="1">
    <location>
        <begin position="198"/>
        <end position="237"/>
    </location>
</feature>
<dbReference type="Gene3D" id="2.30.30.40">
    <property type="entry name" value="SH3 Domains"/>
    <property type="match status" value="1"/>
</dbReference>
<evidence type="ECO:0000259" key="3">
    <source>
        <dbReference type="Pfam" id="PF08239"/>
    </source>
</evidence>
<feature type="transmembrane region" description="Helical" evidence="2">
    <location>
        <begin position="60"/>
        <end position="82"/>
    </location>
</feature>
<gene>
    <name evidence="4" type="ORF">DNR46_31100</name>
</gene>
<dbReference type="EMBL" id="QKOD01000014">
    <property type="protein sequence ID" value="RNJ41881.1"/>
    <property type="molecule type" value="Genomic_DNA"/>
</dbReference>
<keyword evidence="2" id="KW-0472">Membrane</keyword>
<protein>
    <submittedName>
        <fullName evidence="4">SH3 domain-containing protein</fullName>
    </submittedName>
</protein>
<evidence type="ECO:0000313" key="4">
    <source>
        <dbReference type="EMBL" id="RNJ41881.1"/>
    </source>
</evidence>
<organism evidence="4 5">
    <name type="scientific">Mesorhizobium japonicum</name>
    <dbReference type="NCBI Taxonomy" id="2066070"/>
    <lineage>
        <taxon>Bacteria</taxon>
        <taxon>Pseudomonadati</taxon>
        <taxon>Pseudomonadota</taxon>
        <taxon>Alphaproteobacteria</taxon>
        <taxon>Hyphomicrobiales</taxon>
        <taxon>Phyllobacteriaceae</taxon>
        <taxon>Mesorhizobium</taxon>
    </lineage>
</organism>
<evidence type="ECO:0000313" key="5">
    <source>
        <dbReference type="Proteomes" id="UP000275436"/>
    </source>
</evidence>
<dbReference type="Proteomes" id="UP000275436">
    <property type="component" value="Unassembled WGS sequence"/>
</dbReference>
<accession>A0A3M9X244</accession>
<comment type="caution">
    <text evidence="4">The sequence shown here is derived from an EMBL/GenBank/DDBJ whole genome shotgun (WGS) entry which is preliminary data.</text>
</comment>
<keyword evidence="2" id="KW-1133">Transmembrane helix</keyword>
<reference evidence="4 5" key="1">
    <citation type="journal article" date="2018" name="Mol. Plant Microbe Interact.">
        <title>Taxonomically Different Co-Microsymbionts of a Relict Legume, Oxytropis popoviana, Have Complementary Sets of Symbiotic Genes and Together Increase the Efficiency of Plant Nodulation.</title>
        <authorList>
            <person name="Safronova V."/>
            <person name="Belimov A."/>
            <person name="Sazanova A."/>
            <person name="Chirak E."/>
            <person name="Verkhozina A."/>
            <person name="Kuznetsova I."/>
            <person name="Andronov E."/>
            <person name="Puhalsky J."/>
            <person name="Tikhonovich I."/>
        </authorList>
    </citation>
    <scope>NUCLEOTIDE SEQUENCE [LARGE SCALE GENOMIC DNA]</scope>
    <source>
        <strain evidence="4 5">Opo-235</strain>
    </source>
</reference>
<sequence>MPIRRRTSGNDRKNIGPRMEVARVREPFSFGIPERRRFAMQFGYDMRPSFWQEVRSNSHLVIAAVGTAALLGVAAVALWLALPTSERQAAASQEQSIPSIPVKTMKIVPAGTTVAAATVPQPARKSDQVSPTVAAAKANIQALAANDPRWTEAQPKTASAAPDQAAAPSQAANQAEPAPNKPAVTAAFAPSATDTDAASELAKVAAPAPAAGSNPDGAKTAAIPEVQPQAPEQQPTASDDGSKARAKPPKVAAAGNGRILRPVTMRSGPKKNAAAIGTVPARTSVQVMNCKQWCQIVYNGKTGWVYKSYIKTGG</sequence>
<evidence type="ECO:0000256" key="2">
    <source>
        <dbReference type="SAM" id="Phobius"/>
    </source>
</evidence>
<dbReference type="AlphaFoldDB" id="A0A3M9X244"/>
<keyword evidence="2" id="KW-0812">Transmembrane</keyword>
<feature type="region of interest" description="Disordered" evidence="1">
    <location>
        <begin position="146"/>
        <end position="181"/>
    </location>
</feature>
<name>A0A3M9X244_9HYPH</name>